<comment type="similarity">
    <text evidence="2 8">Belongs to the cytochrome P450 family.</text>
</comment>
<dbReference type="PRINTS" id="PR00463">
    <property type="entry name" value="EP450I"/>
</dbReference>
<keyword evidence="7 8" id="KW-0349">Heme</keyword>
<keyword evidence="10" id="KW-1185">Reference proteome</keyword>
<dbReference type="InterPro" id="IPR050121">
    <property type="entry name" value="Cytochrome_P450_monoxygenase"/>
</dbReference>
<keyword evidence="6 8" id="KW-0503">Monooxygenase</keyword>
<name>A0A9Q9B7M6_9PEZI</name>
<evidence type="ECO:0000256" key="2">
    <source>
        <dbReference type="ARBA" id="ARBA00010617"/>
    </source>
</evidence>
<evidence type="ECO:0000313" key="9">
    <source>
        <dbReference type="EMBL" id="USW59770.1"/>
    </source>
</evidence>
<proteinExistence type="inferred from homology"/>
<reference evidence="9" key="1">
    <citation type="submission" date="2022-06" db="EMBL/GenBank/DDBJ databases">
        <title>Complete genome sequences of two strains of the flax pathogen Septoria linicola.</title>
        <authorList>
            <person name="Lapalu N."/>
            <person name="Simon A."/>
            <person name="Demenou B."/>
            <person name="Paumier D."/>
            <person name="Guillot M.-P."/>
            <person name="Gout L."/>
            <person name="Valade R."/>
        </authorList>
    </citation>
    <scope>NUCLEOTIDE SEQUENCE</scope>
    <source>
        <strain evidence="9">SE15195</strain>
    </source>
</reference>
<evidence type="ECO:0000256" key="7">
    <source>
        <dbReference type="PIRSR" id="PIRSR602401-1"/>
    </source>
</evidence>
<protein>
    <submittedName>
        <fullName evidence="9">Cytochrome P450</fullName>
    </submittedName>
</protein>
<dbReference type="InterPro" id="IPR001128">
    <property type="entry name" value="Cyt_P450"/>
</dbReference>
<evidence type="ECO:0000313" key="10">
    <source>
        <dbReference type="Proteomes" id="UP001056384"/>
    </source>
</evidence>
<dbReference type="InterPro" id="IPR002401">
    <property type="entry name" value="Cyt_P450_E_grp-I"/>
</dbReference>
<dbReference type="PANTHER" id="PTHR24305">
    <property type="entry name" value="CYTOCHROME P450"/>
    <property type="match status" value="1"/>
</dbReference>
<dbReference type="EMBL" id="CP099433">
    <property type="protein sequence ID" value="USW59770.1"/>
    <property type="molecule type" value="Genomic_DNA"/>
</dbReference>
<dbReference type="PROSITE" id="PS00086">
    <property type="entry name" value="CYTOCHROME_P450"/>
    <property type="match status" value="1"/>
</dbReference>
<dbReference type="PANTHER" id="PTHR24305:SF157">
    <property type="entry name" value="N-ACETYLTRYPTOPHAN 6-HYDROXYLASE IVOC-RELATED"/>
    <property type="match status" value="1"/>
</dbReference>
<dbReference type="GO" id="GO:0005506">
    <property type="term" value="F:iron ion binding"/>
    <property type="evidence" value="ECO:0007669"/>
    <property type="project" value="InterPro"/>
</dbReference>
<evidence type="ECO:0000256" key="4">
    <source>
        <dbReference type="ARBA" id="ARBA00023002"/>
    </source>
</evidence>
<dbReference type="AlphaFoldDB" id="A0A9Q9B7M6"/>
<dbReference type="Proteomes" id="UP001056384">
    <property type="component" value="Chromosome 16"/>
</dbReference>
<evidence type="ECO:0000256" key="8">
    <source>
        <dbReference type="RuleBase" id="RU000461"/>
    </source>
</evidence>
<comment type="cofactor">
    <cofactor evidence="1 7">
        <name>heme</name>
        <dbReference type="ChEBI" id="CHEBI:30413"/>
    </cofactor>
</comment>
<keyword evidence="5 7" id="KW-0408">Iron</keyword>
<dbReference type="Gene3D" id="1.10.630.10">
    <property type="entry name" value="Cytochrome P450"/>
    <property type="match status" value="1"/>
</dbReference>
<keyword evidence="4 8" id="KW-0560">Oxidoreductase</keyword>
<dbReference type="PRINTS" id="PR00385">
    <property type="entry name" value="P450"/>
</dbReference>
<dbReference type="InterPro" id="IPR017972">
    <property type="entry name" value="Cyt_P450_CS"/>
</dbReference>
<evidence type="ECO:0000256" key="3">
    <source>
        <dbReference type="ARBA" id="ARBA00022723"/>
    </source>
</evidence>
<dbReference type="SUPFAM" id="SSF48264">
    <property type="entry name" value="Cytochrome P450"/>
    <property type="match status" value="1"/>
</dbReference>
<sequence>MLFALSSIAIVFIIYLVSARVRRILLQSLPHIPGPWLAKVTYLYEFWFDVVLGGQYIWAIRAMHETYGPIVRINPGEIHIQDPDYIDEIFPGPGRKRDKETYYDAGSRESIFMTRDHELHRIRRAALAPYFSMTRIRHLQPGIEAVIRNLMSRLDECRLCRIPLPASRAFAALTNDIITEYAFANCQNLLKSPDLKTGFSDVDRNGARFRHLAKHWPWLLKVMSKMPESLLAYLNPEFKMKRAIGKKVHQQIKEIYTQRHRLDNGSKVTIFHDVLESDLPEHEKVPDRLYHDARDIITAGTLTASATLTAITFHLLQNPVALRKLKMEIMSIMPDPGILPSFHQVQQLPFMKAVVNEGLRLNNGVSLRLPRIATHEALRYVARVPRKDGSVQVQEYCIPPGTTVVMTPLLIHSSPEYFDDPQTFRPQRWLEKPELEKCFVPFSRGSRQCIGMNLAHAEIFLTLTAIFRRYGSREVQLASDAGYLELGGTTAADMEIVGDGVTPIHRSTTGLWISARDCEDDSERPELP</sequence>
<dbReference type="CDD" id="cd11062">
    <property type="entry name" value="CYP58-like"/>
    <property type="match status" value="1"/>
</dbReference>
<gene>
    <name evidence="9" type="ORF">Slin15195_G130890</name>
</gene>
<evidence type="ECO:0000256" key="1">
    <source>
        <dbReference type="ARBA" id="ARBA00001971"/>
    </source>
</evidence>
<dbReference type="InterPro" id="IPR036396">
    <property type="entry name" value="Cyt_P450_sf"/>
</dbReference>
<organism evidence="9 10">
    <name type="scientific">Septoria linicola</name>
    <dbReference type="NCBI Taxonomy" id="215465"/>
    <lineage>
        <taxon>Eukaryota</taxon>
        <taxon>Fungi</taxon>
        <taxon>Dikarya</taxon>
        <taxon>Ascomycota</taxon>
        <taxon>Pezizomycotina</taxon>
        <taxon>Dothideomycetes</taxon>
        <taxon>Dothideomycetidae</taxon>
        <taxon>Mycosphaerellales</taxon>
        <taxon>Mycosphaerellaceae</taxon>
        <taxon>Septoria</taxon>
    </lineage>
</organism>
<dbReference type="GO" id="GO:0020037">
    <property type="term" value="F:heme binding"/>
    <property type="evidence" value="ECO:0007669"/>
    <property type="project" value="InterPro"/>
</dbReference>
<evidence type="ECO:0000256" key="5">
    <source>
        <dbReference type="ARBA" id="ARBA00023004"/>
    </source>
</evidence>
<feature type="binding site" description="axial binding residue" evidence="7">
    <location>
        <position position="449"/>
    </location>
    <ligand>
        <name>heme</name>
        <dbReference type="ChEBI" id="CHEBI:30413"/>
    </ligand>
    <ligandPart>
        <name>Fe</name>
        <dbReference type="ChEBI" id="CHEBI:18248"/>
    </ligandPart>
</feature>
<evidence type="ECO:0000256" key="6">
    <source>
        <dbReference type="ARBA" id="ARBA00023033"/>
    </source>
</evidence>
<keyword evidence="3 7" id="KW-0479">Metal-binding</keyword>
<dbReference type="GO" id="GO:0004497">
    <property type="term" value="F:monooxygenase activity"/>
    <property type="evidence" value="ECO:0007669"/>
    <property type="project" value="UniProtKB-KW"/>
</dbReference>
<accession>A0A9Q9B7M6</accession>
<dbReference type="GO" id="GO:0016705">
    <property type="term" value="F:oxidoreductase activity, acting on paired donors, with incorporation or reduction of molecular oxygen"/>
    <property type="evidence" value="ECO:0007669"/>
    <property type="project" value="InterPro"/>
</dbReference>
<dbReference type="Pfam" id="PF00067">
    <property type="entry name" value="p450"/>
    <property type="match status" value="1"/>
</dbReference>